<dbReference type="Pfam" id="PF00582">
    <property type="entry name" value="Usp"/>
    <property type="match status" value="1"/>
</dbReference>
<dbReference type="SUPFAM" id="SSF52402">
    <property type="entry name" value="Adenine nucleotide alpha hydrolases-like"/>
    <property type="match status" value="1"/>
</dbReference>
<dbReference type="RefSeq" id="WP_251593328.1">
    <property type="nucleotide sequence ID" value="NZ_JAMLJI010000002.1"/>
</dbReference>
<dbReference type="PANTHER" id="PTHR46268">
    <property type="entry name" value="STRESS RESPONSE PROTEIN NHAX"/>
    <property type="match status" value="1"/>
</dbReference>
<proteinExistence type="inferred from homology"/>
<feature type="domain" description="UspA" evidence="2">
    <location>
        <begin position="1"/>
        <end position="144"/>
    </location>
</feature>
<sequence length="150" mass="16129">MYRSLLVPLDGSNHAVHALKLASRMIDEHADLYVITIPEVPQATDQLGISVGAAPLDYTYESAKELADTIIRESIEKAALGDRKVHAIVRDGPPVAVILNEARERNVDGIVMGSRGLSDLKGLVVGSVSHKISHLAPCPVITVHLPDERA</sequence>
<evidence type="ECO:0000259" key="2">
    <source>
        <dbReference type="Pfam" id="PF00582"/>
    </source>
</evidence>
<dbReference type="Gene3D" id="3.40.50.620">
    <property type="entry name" value="HUPs"/>
    <property type="match status" value="1"/>
</dbReference>
<reference evidence="3 4" key="1">
    <citation type="submission" date="2023-04" db="EMBL/GenBank/DDBJ databases">
        <title>A long-awaited taxogenomic arrangement of the family Halomonadaceae.</title>
        <authorList>
            <person name="De La Haba R."/>
            <person name="Chuvochina M."/>
            <person name="Wittouck S."/>
            <person name="Arahal D.R."/>
            <person name="Sanchez-Porro C."/>
            <person name="Hugenholtz P."/>
            <person name="Ventosa A."/>
        </authorList>
    </citation>
    <scope>NUCLEOTIDE SEQUENCE [LARGE SCALE GENOMIC DNA]</scope>
    <source>
        <strain evidence="3 4">DSM 22428</strain>
    </source>
</reference>
<gene>
    <name evidence="3" type="ORF">QC825_00690</name>
</gene>
<protein>
    <submittedName>
        <fullName evidence="3">Universal stress protein</fullName>
    </submittedName>
</protein>
<dbReference type="EMBL" id="JARWAO010000001">
    <property type="protein sequence ID" value="MDR5894584.1"/>
    <property type="molecule type" value="Genomic_DNA"/>
</dbReference>
<evidence type="ECO:0000256" key="1">
    <source>
        <dbReference type="ARBA" id="ARBA00008791"/>
    </source>
</evidence>
<comment type="caution">
    <text evidence="3">The sequence shown here is derived from an EMBL/GenBank/DDBJ whole genome shotgun (WGS) entry which is preliminary data.</text>
</comment>
<accession>A0ABU1GRD4</accession>
<organism evidence="3 4">
    <name type="scientific">Larsenimonas suaedae</name>
    <dbReference type="NCBI Taxonomy" id="1851019"/>
    <lineage>
        <taxon>Bacteria</taxon>
        <taxon>Pseudomonadati</taxon>
        <taxon>Pseudomonadota</taxon>
        <taxon>Gammaproteobacteria</taxon>
        <taxon>Oceanospirillales</taxon>
        <taxon>Halomonadaceae</taxon>
        <taxon>Larsenimonas</taxon>
    </lineage>
</organism>
<dbReference type="PANTHER" id="PTHR46268:SF6">
    <property type="entry name" value="UNIVERSAL STRESS PROTEIN UP12"/>
    <property type="match status" value="1"/>
</dbReference>
<dbReference type="Proteomes" id="UP001269375">
    <property type="component" value="Unassembled WGS sequence"/>
</dbReference>
<name>A0ABU1GRD4_9GAMM</name>
<dbReference type="CDD" id="cd00293">
    <property type="entry name" value="USP-like"/>
    <property type="match status" value="1"/>
</dbReference>
<dbReference type="InterPro" id="IPR006016">
    <property type="entry name" value="UspA"/>
</dbReference>
<dbReference type="InterPro" id="IPR014729">
    <property type="entry name" value="Rossmann-like_a/b/a_fold"/>
</dbReference>
<comment type="similarity">
    <text evidence="1">Belongs to the universal stress protein A family.</text>
</comment>
<evidence type="ECO:0000313" key="3">
    <source>
        <dbReference type="EMBL" id="MDR5894584.1"/>
    </source>
</evidence>
<dbReference type="PRINTS" id="PR01438">
    <property type="entry name" value="UNVRSLSTRESS"/>
</dbReference>
<evidence type="ECO:0000313" key="4">
    <source>
        <dbReference type="Proteomes" id="UP001269375"/>
    </source>
</evidence>
<dbReference type="InterPro" id="IPR006015">
    <property type="entry name" value="Universal_stress_UspA"/>
</dbReference>
<keyword evidence="4" id="KW-1185">Reference proteome</keyword>